<evidence type="ECO:0000313" key="4">
    <source>
        <dbReference type="EMBL" id="WXA96708.1"/>
    </source>
</evidence>
<dbReference type="Gene3D" id="3.30.559.30">
    <property type="entry name" value="Nonribosomal peptide synthetase, condensation domain"/>
    <property type="match status" value="1"/>
</dbReference>
<dbReference type="SUPFAM" id="SSF53335">
    <property type="entry name" value="S-adenosyl-L-methionine-dependent methyltransferases"/>
    <property type="match status" value="1"/>
</dbReference>
<dbReference type="InterPro" id="IPR013217">
    <property type="entry name" value="Methyltransf_12"/>
</dbReference>
<protein>
    <submittedName>
        <fullName evidence="4">Condensation domain-containing protein</fullName>
    </submittedName>
</protein>
<dbReference type="EMBL" id="CP089982">
    <property type="protein sequence ID" value="WXA96708.1"/>
    <property type="molecule type" value="Genomic_DNA"/>
</dbReference>
<dbReference type="Pfam" id="PF08242">
    <property type="entry name" value="Methyltransf_12"/>
    <property type="match status" value="1"/>
</dbReference>
<dbReference type="Gene3D" id="3.30.559.10">
    <property type="entry name" value="Chloramphenicol acetyltransferase-like domain"/>
    <property type="match status" value="1"/>
</dbReference>
<dbReference type="Proteomes" id="UP001379533">
    <property type="component" value="Chromosome"/>
</dbReference>
<accession>A0ABZ2KDJ6</accession>
<evidence type="ECO:0000256" key="1">
    <source>
        <dbReference type="SAM" id="MobiDB-lite"/>
    </source>
</evidence>
<reference evidence="4 5" key="1">
    <citation type="submission" date="2021-12" db="EMBL/GenBank/DDBJ databases">
        <title>Discovery of the Pendulisporaceae a myxobacterial family with distinct sporulation behavior and unique specialized metabolism.</title>
        <authorList>
            <person name="Garcia R."/>
            <person name="Popoff A."/>
            <person name="Bader C.D."/>
            <person name="Loehr J."/>
            <person name="Walesch S."/>
            <person name="Walt C."/>
            <person name="Boldt J."/>
            <person name="Bunk B."/>
            <person name="Haeckl F.J.F.P.J."/>
            <person name="Gunesch A.P."/>
            <person name="Birkelbach J."/>
            <person name="Nuebel U."/>
            <person name="Pietschmann T."/>
            <person name="Bach T."/>
            <person name="Mueller R."/>
        </authorList>
    </citation>
    <scope>NUCLEOTIDE SEQUENCE [LARGE SCALE GENOMIC DNA]</scope>
    <source>
        <strain evidence="4 5">MSr12523</strain>
    </source>
</reference>
<feature type="compositionally biased region" description="Basic and acidic residues" evidence="1">
    <location>
        <begin position="349"/>
        <end position="358"/>
    </location>
</feature>
<feature type="domain" description="Methyltransferase type 12" evidence="3">
    <location>
        <begin position="26"/>
        <end position="124"/>
    </location>
</feature>
<dbReference type="Pfam" id="PF00668">
    <property type="entry name" value="Condensation"/>
    <property type="match status" value="1"/>
</dbReference>
<dbReference type="PANTHER" id="PTHR45527">
    <property type="entry name" value="NONRIBOSOMAL PEPTIDE SYNTHETASE"/>
    <property type="match status" value="1"/>
</dbReference>
<gene>
    <name evidence="4" type="ORF">LZC95_07650</name>
</gene>
<dbReference type="RefSeq" id="WP_394847326.1">
    <property type="nucleotide sequence ID" value="NZ_CP089982.1"/>
</dbReference>
<evidence type="ECO:0000313" key="5">
    <source>
        <dbReference type="Proteomes" id="UP001379533"/>
    </source>
</evidence>
<keyword evidence="5" id="KW-1185">Reference proteome</keyword>
<organism evidence="4 5">
    <name type="scientific">Pendulispora brunnea</name>
    <dbReference type="NCBI Taxonomy" id="2905690"/>
    <lineage>
        <taxon>Bacteria</taxon>
        <taxon>Pseudomonadati</taxon>
        <taxon>Myxococcota</taxon>
        <taxon>Myxococcia</taxon>
        <taxon>Myxococcales</taxon>
        <taxon>Sorangiineae</taxon>
        <taxon>Pendulisporaceae</taxon>
        <taxon>Pendulispora</taxon>
    </lineage>
</organism>
<dbReference type="Gene3D" id="3.40.50.150">
    <property type="entry name" value="Vaccinia Virus protein VP39"/>
    <property type="match status" value="1"/>
</dbReference>
<sequence>MRDWVDTTAARIRSLWKVPGRRPRMLELGCSSGPLLFRLAAHAETYHATDMSRAAVESLSRECNTMGFSHVTLAQREANDFKKLGMSAYDVIVLNSVVQYFPSIDYLVDVLEKASRALRPGGSLFIGNVRSLPLLELFHTSAELAKAPASRTVAQLKRRVRHAVAAENELVVDPAFFWELGRLLPRLAGLVCERILCQRTRSRDEASQFRYDVVLRHRAIDALPPAVDSLEWRAPFAAPAKEILQGLRERLEEERWPMLTLTHARDARLASELRAFELANEAEENCTVGDLRKALSDRDAPSTSALDPDDLFLVGNEFGYDVDVLGCGDAPGYFDVRFLRRTTPAPGGRDAERREERSSFAPPPVAEERPIHHYATKPHREVQPVSAMQAHMLERLETNPEPGLYTSFDVVPMPASVDRAIVERAWQTLVERHAALRTSFVKTLSGRYRQVVHESAKVPLEEHDWRHLPPLDVDRELEAYIDSFRARPFELDEYPPVRLALFRTRARSWVFLGFSHIALDGASTMILREQWLALYKAYSSGGSVPSFGSSPPLLRPPTSVDAASGESFWRRELQGFRRPMNLVESMGRAGDAPRGERSYAKQHVYLDKELSERLAAVSRAEKLSLHTLVHGAWALLLREYTDRQDVLFGTMVSPRTPIGPASEGTVGALDDVLPVRPPSPSRFLSLQAWLEALRDGLTKLPRHGHASLTDVKRWSELPASARLFESYVVVENRSIDENTSESLDPATPFSLVQLDCPLRVEAWPGPRLLLILQYHRRHFRDEAVEKMLRDMERVLGFLSHGLDRSSRG</sequence>
<name>A0ABZ2KDJ6_9BACT</name>
<dbReference type="SUPFAM" id="SSF52777">
    <property type="entry name" value="CoA-dependent acyltransferases"/>
    <property type="match status" value="2"/>
</dbReference>
<feature type="region of interest" description="Disordered" evidence="1">
    <location>
        <begin position="344"/>
        <end position="366"/>
    </location>
</feature>
<feature type="domain" description="Condensation" evidence="2">
    <location>
        <begin position="381"/>
        <end position="795"/>
    </location>
</feature>
<dbReference type="InterPro" id="IPR023213">
    <property type="entry name" value="CAT-like_dom_sf"/>
</dbReference>
<proteinExistence type="predicted"/>
<dbReference type="PANTHER" id="PTHR45527:SF1">
    <property type="entry name" value="FATTY ACID SYNTHASE"/>
    <property type="match status" value="1"/>
</dbReference>
<dbReference type="InterPro" id="IPR001242">
    <property type="entry name" value="Condensation_dom"/>
</dbReference>
<evidence type="ECO:0000259" key="3">
    <source>
        <dbReference type="Pfam" id="PF08242"/>
    </source>
</evidence>
<dbReference type="InterPro" id="IPR029063">
    <property type="entry name" value="SAM-dependent_MTases_sf"/>
</dbReference>
<dbReference type="CDD" id="cd02440">
    <property type="entry name" value="AdoMet_MTases"/>
    <property type="match status" value="1"/>
</dbReference>
<evidence type="ECO:0000259" key="2">
    <source>
        <dbReference type="Pfam" id="PF00668"/>
    </source>
</evidence>